<dbReference type="SUPFAM" id="SSF50685">
    <property type="entry name" value="Barwin-like endoglucanases"/>
    <property type="match status" value="1"/>
</dbReference>
<dbReference type="Pfam" id="PF03562">
    <property type="entry name" value="MltA"/>
    <property type="match status" value="1"/>
</dbReference>
<organism evidence="7 8">
    <name type="scientific">Mesorhizobium wenxiniae</name>
    <dbReference type="NCBI Taxonomy" id="2014805"/>
    <lineage>
        <taxon>Bacteria</taxon>
        <taxon>Pseudomonadati</taxon>
        <taxon>Pseudomonadota</taxon>
        <taxon>Alphaproteobacteria</taxon>
        <taxon>Hyphomicrobiales</taxon>
        <taxon>Phyllobacteriaceae</taxon>
        <taxon>Mesorhizobium</taxon>
    </lineage>
</organism>
<dbReference type="GO" id="GO:0009253">
    <property type="term" value="P:peptidoglycan catabolic process"/>
    <property type="evidence" value="ECO:0007669"/>
    <property type="project" value="TreeGrafter"/>
</dbReference>
<dbReference type="CDD" id="cd14485">
    <property type="entry name" value="mltA_like_LT_A"/>
    <property type="match status" value="1"/>
</dbReference>
<dbReference type="CDD" id="cd14668">
    <property type="entry name" value="mlta_B"/>
    <property type="match status" value="1"/>
</dbReference>
<comment type="catalytic activity">
    <reaction evidence="1">
        <text>Exolytic cleavage of the (1-&gt;4)-beta-glycosidic linkage between N-acetylmuramic acid (MurNAc) and N-acetylglucosamine (GlcNAc) residues in peptidoglycan, from either the reducing or the non-reducing ends of the peptidoglycan chains, with concomitant formation of a 1,6-anhydrobond in the MurNAc residue.</text>
        <dbReference type="EC" id="4.2.2.n1"/>
    </reaction>
</comment>
<dbReference type="AlphaFoldDB" id="A0A271KCZ4"/>
<name>A0A271KCZ4_9HYPH</name>
<dbReference type="PANTHER" id="PTHR30124">
    <property type="entry name" value="MEMBRANE-BOUND LYTIC MUREIN TRANSGLYCOSYLASE A"/>
    <property type="match status" value="1"/>
</dbReference>
<dbReference type="GO" id="GO:0071555">
    <property type="term" value="P:cell wall organization"/>
    <property type="evidence" value="ECO:0007669"/>
    <property type="project" value="UniProtKB-KW"/>
</dbReference>
<dbReference type="GO" id="GO:0008933">
    <property type="term" value="F:peptidoglycan lytic transglycosylase activity"/>
    <property type="evidence" value="ECO:0007669"/>
    <property type="project" value="TreeGrafter"/>
</dbReference>
<dbReference type="GO" id="GO:0004553">
    <property type="term" value="F:hydrolase activity, hydrolyzing O-glycosyl compounds"/>
    <property type="evidence" value="ECO:0007669"/>
    <property type="project" value="InterPro"/>
</dbReference>
<comment type="caution">
    <text evidence="7">The sequence shown here is derived from an EMBL/GenBank/DDBJ whole genome shotgun (WGS) entry which is preliminary data.</text>
</comment>
<dbReference type="Pfam" id="PF06725">
    <property type="entry name" value="3D"/>
    <property type="match status" value="1"/>
</dbReference>
<evidence type="ECO:0000256" key="1">
    <source>
        <dbReference type="ARBA" id="ARBA00001420"/>
    </source>
</evidence>
<evidence type="ECO:0000313" key="7">
    <source>
        <dbReference type="EMBL" id="PAP93652.1"/>
    </source>
</evidence>
<evidence type="ECO:0000256" key="3">
    <source>
        <dbReference type="ARBA" id="ARBA00023239"/>
    </source>
</evidence>
<keyword evidence="4" id="KW-0961">Cell wall biogenesis/degradation</keyword>
<dbReference type="RefSeq" id="WP_095519974.1">
    <property type="nucleotide sequence ID" value="NZ_NPKH01000024.1"/>
</dbReference>
<dbReference type="GO" id="GO:0009254">
    <property type="term" value="P:peptidoglycan turnover"/>
    <property type="evidence" value="ECO:0007669"/>
    <property type="project" value="InterPro"/>
</dbReference>
<dbReference type="InterPro" id="IPR005300">
    <property type="entry name" value="MltA_B"/>
</dbReference>
<dbReference type="Gene3D" id="2.40.240.50">
    <property type="entry name" value="Barwin-like endoglucanases"/>
    <property type="match status" value="1"/>
</dbReference>
<keyword evidence="3" id="KW-0456">Lyase</keyword>
<dbReference type="OrthoDB" id="9783686at2"/>
<evidence type="ECO:0000256" key="4">
    <source>
        <dbReference type="ARBA" id="ARBA00023316"/>
    </source>
</evidence>
<dbReference type="GO" id="GO:0019867">
    <property type="term" value="C:outer membrane"/>
    <property type="evidence" value="ECO:0007669"/>
    <property type="project" value="InterPro"/>
</dbReference>
<feature type="domain" description="Lytic transglycosylase MltA" evidence="6">
    <location>
        <begin position="102"/>
        <end position="264"/>
    </location>
</feature>
<dbReference type="Gene3D" id="2.40.40.10">
    <property type="entry name" value="RlpA-like domain"/>
    <property type="match status" value="1"/>
</dbReference>
<dbReference type="InterPro" id="IPR010611">
    <property type="entry name" value="3D_dom"/>
</dbReference>
<dbReference type="EMBL" id="NPKH01000024">
    <property type="protein sequence ID" value="PAP93652.1"/>
    <property type="molecule type" value="Genomic_DNA"/>
</dbReference>
<evidence type="ECO:0000313" key="8">
    <source>
        <dbReference type="Proteomes" id="UP000215931"/>
    </source>
</evidence>
<proteinExistence type="predicted"/>
<evidence type="ECO:0000256" key="2">
    <source>
        <dbReference type="ARBA" id="ARBA00012587"/>
    </source>
</evidence>
<dbReference type="EC" id="4.2.2.n1" evidence="2"/>
<reference evidence="7 8" key="1">
    <citation type="submission" date="2017-08" db="EMBL/GenBank/DDBJ databases">
        <title>Mesorhizobium wenxinae sp. nov., a novel rhizobial species isolated from root nodules of chickpea (Cicer arietinum L.).</title>
        <authorList>
            <person name="Zhang J."/>
        </authorList>
    </citation>
    <scope>NUCLEOTIDE SEQUENCE [LARGE SCALE GENOMIC DNA]</scope>
    <source>
        <strain evidence="8">WYCCWR 10019</strain>
    </source>
</reference>
<dbReference type="SMART" id="SM00925">
    <property type="entry name" value="MltA"/>
    <property type="match status" value="1"/>
</dbReference>
<evidence type="ECO:0000259" key="6">
    <source>
        <dbReference type="SMART" id="SM00925"/>
    </source>
</evidence>
<accession>A0A271KCZ4</accession>
<dbReference type="InterPro" id="IPR036908">
    <property type="entry name" value="RlpA-like_sf"/>
</dbReference>
<gene>
    <name evidence="7" type="ORF">CIT31_19425</name>
</gene>
<protein>
    <recommendedName>
        <fullName evidence="2">peptidoglycan lytic exotransglycosylase</fullName>
        <ecNumber evidence="2">4.2.2.n1</ecNumber>
    </recommendedName>
    <alternativeName>
        <fullName evidence="5">Murein hydrolase A</fullName>
    </alternativeName>
</protein>
<dbReference type="Proteomes" id="UP000215931">
    <property type="component" value="Unassembled WGS sequence"/>
</dbReference>
<dbReference type="PIRSF" id="PIRSF019422">
    <property type="entry name" value="MltA"/>
    <property type="match status" value="1"/>
</dbReference>
<evidence type="ECO:0000256" key="5">
    <source>
        <dbReference type="ARBA" id="ARBA00030918"/>
    </source>
</evidence>
<dbReference type="InterPro" id="IPR026044">
    <property type="entry name" value="MltA"/>
</dbReference>
<dbReference type="PANTHER" id="PTHR30124:SF0">
    <property type="entry name" value="MEMBRANE-BOUND LYTIC MUREIN TRANSGLYCOSYLASE A"/>
    <property type="match status" value="1"/>
</dbReference>
<keyword evidence="8" id="KW-1185">Reference proteome</keyword>
<sequence length="373" mass="40439">MSLSQAFREKSFDDLPGWDEDDHLAAFAAFRRSAFHVLTKPYRSGGLGVDFNAFTEAYAAARTVSPTDRAQARAFFEHHFIPAHIGGESGGTGLVTGFYEPVVDASSVRTERFAVPLLSRPADLVDIDDVNRPPGMDPYLAFGRATPNGPVEYFDRGEIERGALVGKGLAGKGLEIAWLADKIDAFFIHVQGAARLTMTDGRFSRVTYAAKSGQRFTGPGKILSELGEIPLEAVTMQSVRAWFKAHPDRIDEILWRNRSYIFFREAAVDDPELGPIAGAKVPLTPGRSVAVDRLLHTFGTPFYIDGPSLTAFDDKPFRRLMIAQDTGSAITGPARGDLFAGTGHAAGEIAGVVRNPADFYALIPRPLVPGAGR</sequence>